<feature type="active site" description="Proton donor/acceptor" evidence="9">
    <location>
        <position position="124"/>
    </location>
</feature>
<feature type="active site" description="Nucleophile" evidence="9">
    <location>
        <position position="140"/>
    </location>
</feature>
<reference evidence="12" key="1">
    <citation type="submission" date="2006-12" db="EMBL/GenBank/DDBJ databases">
        <title>Complete sequence of plasmid 1 of Paracoccus denitrificans PD1222.</title>
        <authorList>
            <person name="Copeland A."/>
            <person name="Lucas S."/>
            <person name="Lapidus A."/>
            <person name="Barry K."/>
            <person name="Detter J.C."/>
            <person name="Glavina del Rio T."/>
            <person name="Hammon N."/>
            <person name="Israni S."/>
            <person name="Dalin E."/>
            <person name="Tice H."/>
            <person name="Pitluck S."/>
            <person name="Munk A.C."/>
            <person name="Brettin T."/>
            <person name="Bruce D."/>
            <person name="Han C."/>
            <person name="Tapia R."/>
            <person name="Gilna P."/>
            <person name="Schmutz J."/>
            <person name="Larimer F."/>
            <person name="Land M."/>
            <person name="Hauser L."/>
            <person name="Kyrpides N."/>
            <person name="Lykidis A."/>
            <person name="Spiro S."/>
            <person name="Richardson D.J."/>
            <person name="Moir J.W.B."/>
            <person name="Ferguson S.J."/>
            <person name="van Spanning R.J.M."/>
            <person name="Richardson P."/>
        </authorList>
    </citation>
    <scope>NUCLEOTIDE SEQUENCE [LARGE SCALE GENOMIC DNA]</scope>
    <source>
        <strain evidence="12">Pd 1222</strain>
        <plasmid evidence="12">pPD1222</plasmid>
    </source>
</reference>
<sequence>MPAVLCAQKGPRRNISSFTMQRWQDHFDTLGKGAIVADTKSRALHFWSGDEAIYRVYPTLVPISDALTKRGHTEIVRKKEGPGWTSTASQMERFPDWKPVAGGDPANPLGSHAMYLPWPASLIHGTHDTRKIGRLPSDSCIGLCNEKIAELFALCPVGTQVRII</sequence>
<gene>
    <name evidence="11" type="ordered locus">Pden_4990</name>
</gene>
<evidence type="ECO:0000256" key="8">
    <source>
        <dbReference type="ARBA" id="ARBA00023316"/>
    </source>
</evidence>
<dbReference type="OrthoDB" id="9795305at2"/>
<dbReference type="GO" id="GO:0005576">
    <property type="term" value="C:extracellular region"/>
    <property type="evidence" value="ECO:0007669"/>
    <property type="project" value="TreeGrafter"/>
</dbReference>
<dbReference type="KEGG" id="pde:Pden_4990"/>
<dbReference type="InterPro" id="IPR005490">
    <property type="entry name" value="LD_TPept_cat_dom"/>
</dbReference>
<dbReference type="Pfam" id="PF03734">
    <property type="entry name" value="YkuD"/>
    <property type="match status" value="1"/>
</dbReference>
<evidence type="ECO:0000256" key="6">
    <source>
        <dbReference type="ARBA" id="ARBA00022960"/>
    </source>
</evidence>
<proteinExistence type="inferred from homology"/>
<dbReference type="InterPro" id="IPR038063">
    <property type="entry name" value="Transpep_catalytic_dom"/>
</dbReference>
<evidence type="ECO:0000313" key="12">
    <source>
        <dbReference type="Proteomes" id="UP000000361"/>
    </source>
</evidence>
<comment type="pathway">
    <text evidence="1 9">Cell wall biogenesis; peptidoglycan biosynthesis.</text>
</comment>
<dbReference type="HOGENOM" id="CLU_042399_2_0_5"/>
<keyword evidence="3" id="KW-0328">Glycosyltransferase</keyword>
<evidence type="ECO:0000256" key="4">
    <source>
        <dbReference type="ARBA" id="ARBA00022679"/>
    </source>
</evidence>
<dbReference type="GO" id="GO:0018104">
    <property type="term" value="P:peptidoglycan-protein cross-linking"/>
    <property type="evidence" value="ECO:0007669"/>
    <property type="project" value="TreeGrafter"/>
</dbReference>
<keyword evidence="6 9" id="KW-0133">Cell shape</keyword>
<name>A1BC06_PARDP</name>
<protein>
    <submittedName>
        <fullName evidence="11">ErfK/YbiS/YcfS/YnhG family protein</fullName>
    </submittedName>
</protein>
<evidence type="ECO:0000313" key="11">
    <source>
        <dbReference type="EMBL" id="ABL73050.1"/>
    </source>
</evidence>
<dbReference type="GO" id="GO:0071972">
    <property type="term" value="F:peptidoglycan L,D-transpeptidase activity"/>
    <property type="evidence" value="ECO:0007669"/>
    <property type="project" value="TreeGrafter"/>
</dbReference>
<dbReference type="EMBL" id="CP000491">
    <property type="protein sequence ID" value="ABL73050.1"/>
    <property type="molecule type" value="Genomic_DNA"/>
</dbReference>
<feature type="domain" description="L,D-TPase catalytic" evidence="10">
    <location>
        <begin position="33"/>
        <end position="164"/>
    </location>
</feature>
<accession>A1BC06</accession>
<evidence type="ECO:0000256" key="2">
    <source>
        <dbReference type="ARBA" id="ARBA00005992"/>
    </source>
</evidence>
<dbReference type="eggNOG" id="COG1376">
    <property type="taxonomic scope" value="Bacteria"/>
</dbReference>
<comment type="similarity">
    <text evidence="2">Belongs to the YkuD family.</text>
</comment>
<evidence type="ECO:0000259" key="10">
    <source>
        <dbReference type="PROSITE" id="PS52029"/>
    </source>
</evidence>
<keyword evidence="7 9" id="KW-0573">Peptidoglycan synthesis</keyword>
<dbReference type="GO" id="GO:0071555">
    <property type="term" value="P:cell wall organization"/>
    <property type="evidence" value="ECO:0007669"/>
    <property type="project" value="UniProtKB-UniRule"/>
</dbReference>
<keyword evidence="8 9" id="KW-0961">Cell wall biogenesis/degradation</keyword>
<dbReference type="Gene3D" id="2.40.440.10">
    <property type="entry name" value="L,D-transpeptidase catalytic domain-like"/>
    <property type="match status" value="1"/>
</dbReference>
<keyword evidence="4" id="KW-0808">Transferase</keyword>
<evidence type="ECO:0000256" key="9">
    <source>
        <dbReference type="PROSITE-ProRule" id="PRU01373"/>
    </source>
</evidence>
<evidence type="ECO:0000256" key="7">
    <source>
        <dbReference type="ARBA" id="ARBA00022984"/>
    </source>
</evidence>
<dbReference type="Proteomes" id="UP000000361">
    <property type="component" value="Chromosome 1"/>
</dbReference>
<organism evidence="11 12">
    <name type="scientific">Paracoccus denitrificans (strain Pd 1222)</name>
    <dbReference type="NCBI Taxonomy" id="318586"/>
    <lineage>
        <taxon>Bacteria</taxon>
        <taxon>Pseudomonadati</taxon>
        <taxon>Pseudomonadota</taxon>
        <taxon>Alphaproteobacteria</taxon>
        <taxon>Rhodobacterales</taxon>
        <taxon>Paracoccaceae</taxon>
        <taxon>Paracoccus</taxon>
    </lineage>
</organism>
<geneLocation type="plasmid" evidence="12">
    <name>pPD1222</name>
</geneLocation>
<keyword evidence="5" id="KW-0378">Hydrolase</keyword>
<dbReference type="GO" id="GO:0016757">
    <property type="term" value="F:glycosyltransferase activity"/>
    <property type="evidence" value="ECO:0007669"/>
    <property type="project" value="UniProtKB-KW"/>
</dbReference>
<dbReference type="SUPFAM" id="SSF141523">
    <property type="entry name" value="L,D-transpeptidase catalytic domain-like"/>
    <property type="match status" value="1"/>
</dbReference>
<dbReference type="PROSITE" id="PS52029">
    <property type="entry name" value="LD_TPASE"/>
    <property type="match status" value="1"/>
</dbReference>
<dbReference type="AlphaFoldDB" id="A1BC06"/>
<evidence type="ECO:0000256" key="3">
    <source>
        <dbReference type="ARBA" id="ARBA00022676"/>
    </source>
</evidence>
<evidence type="ECO:0000256" key="1">
    <source>
        <dbReference type="ARBA" id="ARBA00004752"/>
    </source>
</evidence>
<keyword evidence="11" id="KW-0614">Plasmid</keyword>
<dbReference type="CDD" id="cd16913">
    <property type="entry name" value="YkuD_like"/>
    <property type="match status" value="1"/>
</dbReference>
<dbReference type="GO" id="GO:0008360">
    <property type="term" value="P:regulation of cell shape"/>
    <property type="evidence" value="ECO:0007669"/>
    <property type="project" value="UniProtKB-UniRule"/>
</dbReference>
<evidence type="ECO:0000256" key="5">
    <source>
        <dbReference type="ARBA" id="ARBA00022801"/>
    </source>
</evidence>
<dbReference type="UniPathway" id="UPA00219"/>
<dbReference type="EnsemblBacteria" id="ABL73050">
    <property type="protein sequence ID" value="ABL73050"/>
    <property type="gene ID" value="Pden_4990"/>
</dbReference>
<dbReference type="InterPro" id="IPR050979">
    <property type="entry name" value="LD-transpeptidase"/>
</dbReference>
<keyword evidence="12" id="KW-1185">Reference proteome</keyword>
<dbReference type="PANTHER" id="PTHR30582:SF24">
    <property type="entry name" value="L,D-TRANSPEPTIDASE ERFK_SRFK-RELATED"/>
    <property type="match status" value="1"/>
</dbReference>
<dbReference type="PANTHER" id="PTHR30582">
    <property type="entry name" value="L,D-TRANSPEPTIDASE"/>
    <property type="match status" value="1"/>
</dbReference>